<keyword evidence="5" id="KW-0012">Acyltransferase</keyword>
<accession>A0AAV9CN87</accession>
<dbReference type="AlphaFoldDB" id="A0AAV9CN87"/>
<dbReference type="GO" id="GO:0010273">
    <property type="term" value="P:detoxification of copper ion"/>
    <property type="evidence" value="ECO:0007669"/>
    <property type="project" value="TreeGrafter"/>
</dbReference>
<dbReference type="InterPro" id="IPR015407">
    <property type="entry name" value="Phytochelatin_synthase_C"/>
</dbReference>
<dbReference type="InterPro" id="IPR038765">
    <property type="entry name" value="Papain-like_cys_pep_sf"/>
</dbReference>
<protein>
    <recommendedName>
        <fullName evidence="1">glutathione gamma-glutamylcysteinyltransferase</fullName>
        <ecNumber evidence="1">2.3.2.15</ecNumber>
    </recommendedName>
</protein>
<dbReference type="Pfam" id="PF09328">
    <property type="entry name" value="Phytochelatin_C"/>
    <property type="match status" value="1"/>
</dbReference>
<organism evidence="7 8">
    <name type="scientific">Acorus calamus</name>
    <name type="common">Sweet flag</name>
    <dbReference type="NCBI Taxonomy" id="4465"/>
    <lineage>
        <taxon>Eukaryota</taxon>
        <taxon>Viridiplantae</taxon>
        <taxon>Streptophyta</taxon>
        <taxon>Embryophyta</taxon>
        <taxon>Tracheophyta</taxon>
        <taxon>Spermatophyta</taxon>
        <taxon>Magnoliopsida</taxon>
        <taxon>Liliopsida</taxon>
        <taxon>Acoraceae</taxon>
        <taxon>Acorus</taxon>
    </lineage>
</organism>
<keyword evidence="8" id="KW-1185">Reference proteome</keyword>
<gene>
    <name evidence="7" type="primary">PCS1</name>
    <name evidence="7" type="ORF">QJS10_CPB18g02020</name>
</gene>
<keyword evidence="3" id="KW-0808">Transferase</keyword>
<evidence type="ECO:0000313" key="8">
    <source>
        <dbReference type="Proteomes" id="UP001180020"/>
    </source>
</evidence>
<keyword evidence="4" id="KW-0479">Metal-binding</keyword>
<dbReference type="GO" id="GO:0046938">
    <property type="term" value="P:phytochelatin biosynthetic process"/>
    <property type="evidence" value="ECO:0007669"/>
    <property type="project" value="InterPro"/>
</dbReference>
<dbReference type="PANTHER" id="PTHR33447">
    <property type="entry name" value="GLUTATHIONE GAMMA-GLUTAMYLCYSTEINYLTRANSFERASE"/>
    <property type="match status" value="1"/>
</dbReference>
<dbReference type="Gene3D" id="3.90.70.30">
    <property type="entry name" value="Phytochelatin synthase, N-terminal domain"/>
    <property type="match status" value="1"/>
</dbReference>
<evidence type="ECO:0000256" key="1">
    <source>
        <dbReference type="ARBA" id="ARBA00012468"/>
    </source>
</evidence>
<dbReference type="Pfam" id="PF05023">
    <property type="entry name" value="Phytochelatin"/>
    <property type="match status" value="1"/>
</dbReference>
<dbReference type="InterPro" id="IPR007719">
    <property type="entry name" value="PCS_N"/>
</dbReference>
<evidence type="ECO:0000259" key="6">
    <source>
        <dbReference type="PROSITE" id="PS51443"/>
    </source>
</evidence>
<dbReference type="InterPro" id="IPR040409">
    <property type="entry name" value="PCS-like"/>
</dbReference>
<reference evidence="7" key="2">
    <citation type="submission" date="2023-06" db="EMBL/GenBank/DDBJ databases">
        <authorList>
            <person name="Ma L."/>
            <person name="Liu K.-W."/>
            <person name="Li Z."/>
            <person name="Hsiao Y.-Y."/>
            <person name="Qi Y."/>
            <person name="Fu T."/>
            <person name="Tang G."/>
            <person name="Zhang D."/>
            <person name="Sun W.-H."/>
            <person name="Liu D.-K."/>
            <person name="Li Y."/>
            <person name="Chen G.-Z."/>
            <person name="Liu X.-D."/>
            <person name="Liao X.-Y."/>
            <person name="Jiang Y.-T."/>
            <person name="Yu X."/>
            <person name="Hao Y."/>
            <person name="Huang J."/>
            <person name="Zhao X.-W."/>
            <person name="Ke S."/>
            <person name="Chen Y.-Y."/>
            <person name="Wu W.-L."/>
            <person name="Hsu J.-L."/>
            <person name="Lin Y.-F."/>
            <person name="Huang M.-D."/>
            <person name="Li C.-Y."/>
            <person name="Huang L."/>
            <person name="Wang Z.-W."/>
            <person name="Zhao X."/>
            <person name="Zhong W.-Y."/>
            <person name="Peng D.-H."/>
            <person name="Ahmad S."/>
            <person name="Lan S."/>
            <person name="Zhang J.-S."/>
            <person name="Tsai W.-C."/>
            <person name="Van De Peer Y."/>
            <person name="Liu Z.-J."/>
        </authorList>
    </citation>
    <scope>NUCLEOTIDE SEQUENCE</scope>
    <source>
        <strain evidence="7">CP</strain>
        <tissue evidence="7">Leaves</tissue>
    </source>
</reference>
<dbReference type="EMBL" id="JAUJYO010000018">
    <property type="protein sequence ID" value="KAK1289583.1"/>
    <property type="molecule type" value="Genomic_DNA"/>
</dbReference>
<evidence type="ECO:0000256" key="4">
    <source>
        <dbReference type="ARBA" id="ARBA00022723"/>
    </source>
</evidence>
<proteinExistence type="predicted"/>
<evidence type="ECO:0000256" key="5">
    <source>
        <dbReference type="ARBA" id="ARBA00023315"/>
    </source>
</evidence>
<dbReference type="PANTHER" id="PTHR33447:SF2">
    <property type="entry name" value="GLUTATHIONE GAMMA-GLUTAMYLCYSTEINYLTRANSFERASE"/>
    <property type="match status" value="1"/>
</dbReference>
<name>A0AAV9CN87_ACOCL</name>
<dbReference type="GO" id="GO:0016756">
    <property type="term" value="F:glutathione gamma-glutamylcysteinyltransferase activity"/>
    <property type="evidence" value="ECO:0007669"/>
    <property type="project" value="UniProtKB-EC"/>
</dbReference>
<feature type="domain" description="Peptidase C83" evidence="6">
    <location>
        <begin position="1"/>
        <end position="225"/>
    </location>
</feature>
<evidence type="ECO:0000256" key="2">
    <source>
        <dbReference type="ARBA" id="ARBA00022539"/>
    </source>
</evidence>
<dbReference type="SUPFAM" id="SSF54001">
    <property type="entry name" value="Cysteine proteinases"/>
    <property type="match status" value="1"/>
</dbReference>
<dbReference type="PROSITE" id="PS51443">
    <property type="entry name" value="PCS"/>
    <property type="match status" value="1"/>
</dbReference>
<keyword evidence="2" id="KW-0104">Cadmium</keyword>
<evidence type="ECO:0000313" key="7">
    <source>
        <dbReference type="EMBL" id="KAK1289583.1"/>
    </source>
</evidence>
<dbReference type="Proteomes" id="UP001180020">
    <property type="component" value="Unassembled WGS sequence"/>
</dbReference>
<dbReference type="GO" id="GO:0046872">
    <property type="term" value="F:metal ion binding"/>
    <property type="evidence" value="ECO:0007669"/>
    <property type="project" value="UniProtKB-KW"/>
</dbReference>
<evidence type="ECO:0000256" key="3">
    <source>
        <dbReference type="ARBA" id="ARBA00022679"/>
    </source>
</evidence>
<sequence length="542" mass="59903">MAMPSLYRRVLPSPPAVEFASSEGKRLFSEAIQNGTMEGFFKLISYFQTQSEPAYCGLASVSMVLNALSIDPGRKWKGPWRWFDESMLDCCEPLETVKDKGITFGKVACLASCAGAKVEAFRTTQSNVDDFRKHVIKCTSSDDCHLIASYHRKPFEQVHAHFKASKTTISALYLDTFQVKDDAGMNLWPLSCRHDSWIGTAKYLIDDVPLLLKSETLKSVSDAVSIVLESLPPDAMEFIKWVAEVRRQEDTGSNLSKEEKGRLSAKEEVLQQVHETELFKTVTECLSSASSCCRNISSSKNKDALTDIAASICCQGAELLSGTLGYRRGFCCGATCVRCLKVNGDQLATVISGTVVSGGSKQVVDILVPVSQADQRSSCSSDTSTCVVMHPVSNDIFTVLLLALLPQTWSGIIDEKLLREIQSLVNIEAFLLFSKRRWCPPILLQLTDYFKRKLRGRGKEERLAVVHKESSTPVYTSCLLHSKNLLCDQYLLVLKLSRILVDPSSRSLGNLATFGLLKEERGRGGGLVKIFSSKTLSNDVIE</sequence>
<comment type="caution">
    <text evidence="7">The sequence shown here is derived from an EMBL/GenBank/DDBJ whole genome shotgun (WGS) entry which is preliminary data.</text>
</comment>
<dbReference type="GO" id="GO:0098849">
    <property type="term" value="P:cellular detoxification of cadmium ion"/>
    <property type="evidence" value="ECO:0007669"/>
    <property type="project" value="TreeGrafter"/>
</dbReference>
<dbReference type="EC" id="2.3.2.15" evidence="1"/>
<reference evidence="7" key="1">
    <citation type="journal article" date="2023" name="Nat. Commun.">
        <title>Diploid and tetraploid genomes of Acorus and the evolution of monocots.</title>
        <authorList>
            <person name="Ma L."/>
            <person name="Liu K.W."/>
            <person name="Li Z."/>
            <person name="Hsiao Y.Y."/>
            <person name="Qi Y."/>
            <person name="Fu T."/>
            <person name="Tang G.D."/>
            <person name="Zhang D."/>
            <person name="Sun W.H."/>
            <person name="Liu D.K."/>
            <person name="Li Y."/>
            <person name="Chen G.Z."/>
            <person name="Liu X.D."/>
            <person name="Liao X.Y."/>
            <person name="Jiang Y.T."/>
            <person name="Yu X."/>
            <person name="Hao Y."/>
            <person name="Huang J."/>
            <person name="Zhao X.W."/>
            <person name="Ke S."/>
            <person name="Chen Y.Y."/>
            <person name="Wu W.L."/>
            <person name="Hsu J.L."/>
            <person name="Lin Y.F."/>
            <person name="Huang M.D."/>
            <person name="Li C.Y."/>
            <person name="Huang L."/>
            <person name="Wang Z.W."/>
            <person name="Zhao X."/>
            <person name="Zhong W.Y."/>
            <person name="Peng D.H."/>
            <person name="Ahmad S."/>
            <person name="Lan S."/>
            <person name="Zhang J.S."/>
            <person name="Tsai W.C."/>
            <person name="Van de Peer Y."/>
            <person name="Liu Z.J."/>
        </authorList>
    </citation>
    <scope>NUCLEOTIDE SEQUENCE</scope>
    <source>
        <strain evidence="7">CP</strain>
    </source>
</reference>
<dbReference type="InterPro" id="IPR038156">
    <property type="entry name" value="PCS_N_sf"/>
</dbReference>